<evidence type="ECO:0000256" key="6">
    <source>
        <dbReference type="ARBA" id="ARBA00033335"/>
    </source>
</evidence>
<evidence type="ECO:0000313" key="9">
    <source>
        <dbReference type="EMBL" id="KAH7524474.1"/>
    </source>
</evidence>
<accession>A0A978V989</accession>
<organism evidence="9 10">
    <name type="scientific">Ziziphus jujuba var. spinosa</name>
    <dbReference type="NCBI Taxonomy" id="714518"/>
    <lineage>
        <taxon>Eukaryota</taxon>
        <taxon>Viridiplantae</taxon>
        <taxon>Streptophyta</taxon>
        <taxon>Embryophyta</taxon>
        <taxon>Tracheophyta</taxon>
        <taxon>Spermatophyta</taxon>
        <taxon>Magnoliopsida</taxon>
        <taxon>eudicotyledons</taxon>
        <taxon>Gunneridae</taxon>
        <taxon>Pentapetalae</taxon>
        <taxon>rosids</taxon>
        <taxon>fabids</taxon>
        <taxon>Rosales</taxon>
        <taxon>Rhamnaceae</taxon>
        <taxon>Paliureae</taxon>
        <taxon>Ziziphus</taxon>
    </lineage>
</organism>
<evidence type="ECO:0000256" key="3">
    <source>
        <dbReference type="ARBA" id="ARBA00012780"/>
    </source>
</evidence>
<dbReference type="Pfam" id="PF00332">
    <property type="entry name" value="Glyco_hydro_17"/>
    <property type="match status" value="1"/>
</dbReference>
<dbReference type="PANTHER" id="PTHR32227">
    <property type="entry name" value="GLUCAN ENDO-1,3-BETA-GLUCOSIDASE BG1-RELATED-RELATED"/>
    <property type="match status" value="1"/>
</dbReference>
<dbReference type="InterPro" id="IPR000490">
    <property type="entry name" value="Glyco_hydro_17"/>
</dbReference>
<comment type="caution">
    <text evidence="9">The sequence shown here is derived from an EMBL/GenBank/DDBJ whole genome shotgun (WGS) entry which is preliminary data.</text>
</comment>
<dbReference type="Gene3D" id="3.20.20.80">
    <property type="entry name" value="Glycosidases"/>
    <property type="match status" value="1"/>
</dbReference>
<dbReference type="InterPro" id="IPR017853">
    <property type="entry name" value="GH"/>
</dbReference>
<keyword evidence="4" id="KW-0378">Hydrolase</keyword>
<sequence length="346" mass="38778">MERKSMGIMGKRLVSVTNIVLLTLQLLFCNAFGTYHIGVNYGINGGKSPPIEDVIKLYQKCGIEFIRIQEPDHQVLKALRGSSLQLSLGVRNQDLITISLSQSAANQWVQNYILPYMTQVSFGWITIGNEAIPGPYAKYVASTINNMHNALNSVGLVSIRVTTVVPLKVLQTFNPPSTAEFTQQSLPFMVDVVASLLRIGSPLMVNVYPYFAYMSEPKQFSFEFATFNAKQPLVDGKFKYFNLFDTMVDGFYAALEKINGGNVALSVSETGWPTCGKKNCTSTEDARIYNANLYHHVVSNGTPRRPDILLDTFLFEMFDEKKPRGKQNFGLFHQNMVPAYRLFNTC</sequence>
<name>A0A978V989_ZIZJJ</name>
<keyword evidence="5" id="KW-0326">Glycosidase</keyword>
<dbReference type="EMBL" id="JAEACU010000006">
    <property type="protein sequence ID" value="KAH7524474.1"/>
    <property type="molecule type" value="Genomic_DNA"/>
</dbReference>
<reference evidence="9" key="1">
    <citation type="journal article" date="2021" name="Front. Plant Sci.">
        <title>Chromosome-Scale Genome Assembly for Chinese Sour Jujube and Insights Into Its Genome Evolution and Domestication Signature.</title>
        <authorList>
            <person name="Shen L.-Y."/>
            <person name="Luo H."/>
            <person name="Wang X.-L."/>
            <person name="Wang X.-M."/>
            <person name="Qiu X.-J."/>
            <person name="Liu H."/>
            <person name="Zhou S.-S."/>
            <person name="Jia K.-H."/>
            <person name="Nie S."/>
            <person name="Bao Y.-T."/>
            <person name="Zhang R.-G."/>
            <person name="Yun Q.-Z."/>
            <person name="Chai Y.-H."/>
            <person name="Lu J.-Y."/>
            <person name="Li Y."/>
            <person name="Zhao S.-W."/>
            <person name="Mao J.-F."/>
            <person name="Jia S.-G."/>
            <person name="Mao Y.-M."/>
        </authorList>
    </citation>
    <scope>NUCLEOTIDE SEQUENCE</scope>
    <source>
        <strain evidence="9">AT0</strain>
        <tissue evidence="9">Leaf</tissue>
    </source>
</reference>
<evidence type="ECO:0000256" key="1">
    <source>
        <dbReference type="ARBA" id="ARBA00000382"/>
    </source>
</evidence>
<evidence type="ECO:0000313" key="10">
    <source>
        <dbReference type="Proteomes" id="UP000813462"/>
    </source>
</evidence>
<dbReference type="FunFam" id="3.20.20.80:FF:000010">
    <property type="entry name" value="glucan endo-1,3-beta-glucosidase, basic"/>
    <property type="match status" value="1"/>
</dbReference>
<evidence type="ECO:0000256" key="7">
    <source>
        <dbReference type="ARBA" id="ARBA00033417"/>
    </source>
</evidence>
<evidence type="ECO:0000256" key="5">
    <source>
        <dbReference type="ARBA" id="ARBA00023295"/>
    </source>
</evidence>
<dbReference type="InterPro" id="IPR044965">
    <property type="entry name" value="Glyco_hydro_17_plant"/>
</dbReference>
<evidence type="ECO:0000256" key="4">
    <source>
        <dbReference type="ARBA" id="ARBA00022801"/>
    </source>
</evidence>
<dbReference type="AlphaFoldDB" id="A0A978V989"/>
<dbReference type="EC" id="3.2.1.39" evidence="3"/>
<dbReference type="GO" id="GO:0042973">
    <property type="term" value="F:glucan endo-1,3-beta-D-glucosidase activity"/>
    <property type="evidence" value="ECO:0007669"/>
    <property type="project" value="UniProtKB-EC"/>
</dbReference>
<comment type="similarity">
    <text evidence="2 8">Belongs to the glycosyl hydrolase 17 family.</text>
</comment>
<protein>
    <recommendedName>
        <fullName evidence="3">glucan endo-1,3-beta-D-glucosidase</fullName>
        <ecNumber evidence="3">3.2.1.39</ecNumber>
    </recommendedName>
    <alternativeName>
        <fullName evidence="6">(1-&gt;3)-beta-glucan endohydrolase</fullName>
    </alternativeName>
    <alternativeName>
        <fullName evidence="7">Beta-1,3-endoglucanase</fullName>
    </alternativeName>
</protein>
<dbReference type="OrthoDB" id="941679at2759"/>
<proteinExistence type="inferred from homology"/>
<evidence type="ECO:0000256" key="8">
    <source>
        <dbReference type="RuleBase" id="RU004335"/>
    </source>
</evidence>
<evidence type="ECO:0000256" key="2">
    <source>
        <dbReference type="ARBA" id="ARBA00008773"/>
    </source>
</evidence>
<dbReference type="Proteomes" id="UP000813462">
    <property type="component" value="Unassembled WGS sequence"/>
</dbReference>
<dbReference type="GO" id="GO:0005975">
    <property type="term" value="P:carbohydrate metabolic process"/>
    <property type="evidence" value="ECO:0007669"/>
    <property type="project" value="InterPro"/>
</dbReference>
<comment type="catalytic activity">
    <reaction evidence="1">
        <text>Hydrolysis of (1-&gt;3)-beta-D-glucosidic linkages in (1-&gt;3)-beta-D-glucans.</text>
        <dbReference type="EC" id="3.2.1.39"/>
    </reaction>
</comment>
<gene>
    <name evidence="9" type="ORF">FEM48_Zijuj06G0123100</name>
</gene>
<dbReference type="SUPFAM" id="SSF51445">
    <property type="entry name" value="(Trans)glycosidases"/>
    <property type="match status" value="1"/>
</dbReference>